<reference evidence="2" key="1">
    <citation type="submission" date="2023-03" db="EMBL/GenBank/DDBJ databases">
        <title>Massive genome expansion in bonnet fungi (Mycena s.s.) driven by repeated elements and novel gene families across ecological guilds.</title>
        <authorList>
            <consortium name="Lawrence Berkeley National Laboratory"/>
            <person name="Harder C.B."/>
            <person name="Miyauchi S."/>
            <person name="Viragh M."/>
            <person name="Kuo A."/>
            <person name="Thoen E."/>
            <person name="Andreopoulos B."/>
            <person name="Lu D."/>
            <person name="Skrede I."/>
            <person name="Drula E."/>
            <person name="Henrissat B."/>
            <person name="Morin E."/>
            <person name="Kohler A."/>
            <person name="Barry K."/>
            <person name="LaButti K."/>
            <person name="Morin E."/>
            <person name="Salamov A."/>
            <person name="Lipzen A."/>
            <person name="Mereny Z."/>
            <person name="Hegedus B."/>
            <person name="Baldrian P."/>
            <person name="Stursova M."/>
            <person name="Weitz H."/>
            <person name="Taylor A."/>
            <person name="Grigoriev I.V."/>
            <person name="Nagy L.G."/>
            <person name="Martin F."/>
            <person name="Kauserud H."/>
        </authorList>
    </citation>
    <scope>NUCLEOTIDE SEQUENCE</scope>
    <source>
        <strain evidence="2">CBHHK200</strain>
    </source>
</reference>
<sequence>MSLPGGERGRASRPQPHTNVEHHAMLVTMIRQTRLIERVRSWEAPDWSDPILLDAAWKEWVRFATIKRALLLAYFHDCCHCMYSASPRHSRPPSSTFTSHATMPSGVPRPLQSGSQRPHTPGIYGVGMQRIYGVSMQRAFKALSTPLTASNYDDDATRLPLTPFWAIHPHPHRPAEYLRRPKSPDAPPGGWSCFAMVAAPVAPTNRVDADADKAEFTFRTQVVLDNWLQLWLTSPETALELNGGGSGAGEQQLPFVCNSLPFPLARAGIVVGELAGRAMAVGGSRPRARAQNQLPFRSRGCNGDPTHEPTFFYR</sequence>
<organism evidence="2 3">
    <name type="scientific">Mycena alexandri</name>
    <dbReference type="NCBI Taxonomy" id="1745969"/>
    <lineage>
        <taxon>Eukaryota</taxon>
        <taxon>Fungi</taxon>
        <taxon>Dikarya</taxon>
        <taxon>Basidiomycota</taxon>
        <taxon>Agaricomycotina</taxon>
        <taxon>Agaricomycetes</taxon>
        <taxon>Agaricomycetidae</taxon>
        <taxon>Agaricales</taxon>
        <taxon>Marasmiineae</taxon>
        <taxon>Mycenaceae</taxon>
        <taxon>Mycena</taxon>
    </lineage>
</organism>
<dbReference type="Proteomes" id="UP001218188">
    <property type="component" value="Unassembled WGS sequence"/>
</dbReference>
<feature type="compositionally biased region" description="Low complexity" evidence="1">
    <location>
        <begin position="88"/>
        <end position="100"/>
    </location>
</feature>
<comment type="caution">
    <text evidence="2">The sequence shown here is derived from an EMBL/GenBank/DDBJ whole genome shotgun (WGS) entry which is preliminary data.</text>
</comment>
<evidence type="ECO:0000313" key="2">
    <source>
        <dbReference type="EMBL" id="KAJ7028383.1"/>
    </source>
</evidence>
<keyword evidence="3" id="KW-1185">Reference proteome</keyword>
<evidence type="ECO:0000313" key="3">
    <source>
        <dbReference type="Proteomes" id="UP001218188"/>
    </source>
</evidence>
<evidence type="ECO:0000256" key="1">
    <source>
        <dbReference type="SAM" id="MobiDB-lite"/>
    </source>
</evidence>
<name>A0AAD6SK45_9AGAR</name>
<accession>A0AAD6SK45</accession>
<feature type="region of interest" description="Disordered" evidence="1">
    <location>
        <begin position="295"/>
        <end position="314"/>
    </location>
</feature>
<dbReference type="EMBL" id="JARJCM010000112">
    <property type="protein sequence ID" value="KAJ7028383.1"/>
    <property type="molecule type" value="Genomic_DNA"/>
</dbReference>
<gene>
    <name evidence="2" type="ORF">C8F04DRAFT_63475</name>
</gene>
<protein>
    <submittedName>
        <fullName evidence="2">Uncharacterized protein</fullName>
    </submittedName>
</protein>
<feature type="region of interest" description="Disordered" evidence="1">
    <location>
        <begin position="88"/>
        <end position="119"/>
    </location>
</feature>
<proteinExistence type="predicted"/>
<dbReference type="AlphaFoldDB" id="A0AAD6SK45"/>
<feature type="region of interest" description="Disordered" evidence="1">
    <location>
        <begin position="1"/>
        <end position="20"/>
    </location>
</feature>